<evidence type="ECO:0000313" key="10">
    <source>
        <dbReference type="EMBL" id="CAK1581733.1"/>
    </source>
</evidence>
<reference evidence="10 11" key="1">
    <citation type="submission" date="2023-11" db="EMBL/GenBank/DDBJ databases">
        <authorList>
            <person name="Hedman E."/>
            <person name="Englund M."/>
            <person name="Stromberg M."/>
            <person name="Nyberg Akerstrom W."/>
            <person name="Nylinder S."/>
            <person name="Jareborg N."/>
            <person name="Kallberg Y."/>
            <person name="Kronander E."/>
        </authorList>
    </citation>
    <scope>NUCLEOTIDE SEQUENCE [LARGE SCALE GENOMIC DNA]</scope>
</reference>
<dbReference type="GO" id="GO:0005874">
    <property type="term" value="C:microtubule"/>
    <property type="evidence" value="ECO:0007669"/>
    <property type="project" value="UniProtKB-KW"/>
</dbReference>
<keyword evidence="11" id="KW-1185">Reference proteome</keyword>
<keyword evidence="3" id="KW-0493">Microtubule</keyword>
<evidence type="ECO:0000256" key="4">
    <source>
        <dbReference type="ARBA" id="ARBA00022737"/>
    </source>
</evidence>
<sequence>MPVETKISFSDGSSSETPRKSSDDFSRKHLSDLIEAEEDEVSSSLPDRQRTYRKASTASSTFSGTSMDALWEKHARRLSEAGLRRSSDHSVILTEDTDSFIIGERVWVGGTKPGQIAYIGETQFAPGDWAGIVLDDPIGKNDGSVAGVRYFQCPEKRGVFSRLTRLTRAPLATHGPHDASPVSDAGSVFERPPSGSARPRRTLSPNGSVRSIVSSKMNTSISTTTNVELRLGDRVIVSSSRGSKAGTLRYVGVTEFASGVWAGVELDDPLGKNDGSVEGKRYFECAPRFGLFAPISKVSKSPSNRKPGACAIHSNGRATPVRRSNSRESLTSLGTSIASSRVGVRLGVTPLGAQRGGPRASSTPVSAKNALQELLREKQHHLERLMRERELERAEVAKVSLQAERAETALEQIKKEATQTNTENAKLKAELDKLNKMLEDERQKVEDLMFRTEEENINREDYNRYKEAMEQEKATREKHIRELEAEIALQSARAETTAAALKALEDQRSAEVAAMAEQYKEELSAAHTLSSELQKLLDEAYALLKEKESEKDSLGKSMTEELTRVKAESEKALNEAKTKIAISQTEFETQISVLTAKLQLAESKLDAEKQNVERLNKENSQMISNLNTKITQLQAVLDDKTLELNKVLGASKEHEVSLNKEITKLKMELSCKILDIEELEVSKKKQETLCKSLQDEIGRVKEELAVKVNEYESFLNELSQQNEQYKTEILKLQQGLQSKTKEYERLLAESAETSSSNEKLINEYKQTLHERDKEIIKLKDDFEQATANFNIKHSKIAEEHRKEIDDRNLKIEQLLKEIEVHKHALDQNKVELDTLNSQFSVNMDEIKALKLENERLQQSVDELTQSNNELKEKTSAMELEIGELKRQLSSTLEKCEELQKSKEKIENEYMNLTGQATDSNEQFNKLSQHLKDTERELQELRDKHREISNNHGRVEQELKQKIFKLQEEFSVERGRLLDSINESIEKQKAEEKKIKEFDIHAIQLNNRTRELENQNDSLLDENSILKREIENLKVKEQELSIEYESIRKKLEVEIDRYKEEVSMLKAEGATSEVKLMEKVDQLTEAQNDLNNKLEEARKHEDSLQKILDDMTGQMKNQTDQHEKEISLVQVQLSTMTEELSKYKAEEQRLKELLEEKQNIVKDLTLKLEMIEIDVKSHVELVAEKDRQLAQVNEELNKVTESKKKLEEQYNNITAEALAIKQKYENLLSNASAEESMIKDQMGQMETLRKEMITIHNEKTALECKYNDASNELSELKTKAEEAATKLKENVDITINLSKEVDKKDDLIKSHVDQLKADSEKIKQLEEKIAQLRVEVVNKDKVLEENENQLTKLKDALKSGSDEKTHSFNALQSENEQLRVKHKNEVESLTNETKSLRNQITDKEKQLENLQKTQEKVVELQELLAKSDSDIKQLTNINEGQKLNYEDLNKQLQIQFDQYKKENKSLQHELKNKIICYEKQLQESKDKYKEEFEKQHQLQSKLMDAEKRILDLSEKLELLTVQQTSDINKDDKLQTLTVELQAARKSSAETLANSELTINNLKKEVDDKIRDLKLKDEMITRLQEELKNHKVKAEVAEREKIILQKEIASLGTSVRDKNDNNAVGTLGQGDNASTRMQEEKEIEGQVSFLNSVIVDMQRKNEQLMARVQALEGGTITNEPPLFNGRKTRAPRLFCDICDRFDEHDTEECPRQDAAPPAPAARAPPPPRPYCDICEVFGHATENCDEEETF</sequence>
<feature type="coiled-coil region" evidence="7">
    <location>
        <begin position="676"/>
        <end position="957"/>
    </location>
</feature>
<feature type="coiled-coil region" evidence="7">
    <location>
        <begin position="1258"/>
        <end position="1605"/>
    </location>
</feature>
<dbReference type="Proteomes" id="UP001314205">
    <property type="component" value="Unassembled WGS sequence"/>
</dbReference>
<dbReference type="Pfam" id="PF01302">
    <property type="entry name" value="CAP_GLY"/>
    <property type="match status" value="2"/>
</dbReference>
<protein>
    <recommendedName>
        <fullName evidence="9">CAP-Gly domain-containing protein</fullName>
    </recommendedName>
</protein>
<dbReference type="SMART" id="SM01052">
    <property type="entry name" value="CAP_GLY"/>
    <property type="match status" value="2"/>
</dbReference>
<evidence type="ECO:0000256" key="7">
    <source>
        <dbReference type="SAM" id="Coils"/>
    </source>
</evidence>
<dbReference type="EMBL" id="CAVLGL010000035">
    <property type="protein sequence ID" value="CAK1581733.1"/>
    <property type="molecule type" value="Genomic_DNA"/>
</dbReference>
<comment type="subcellular location">
    <subcellularLocation>
        <location evidence="1">Cytoplasm</location>
        <location evidence="1">Cytoskeleton</location>
    </subcellularLocation>
</comment>
<keyword evidence="4" id="KW-0677">Repeat</keyword>
<dbReference type="PROSITE" id="PS50245">
    <property type="entry name" value="CAP_GLY_2"/>
    <property type="match status" value="2"/>
</dbReference>
<evidence type="ECO:0000256" key="3">
    <source>
        <dbReference type="ARBA" id="ARBA00022701"/>
    </source>
</evidence>
<keyword evidence="6" id="KW-0206">Cytoskeleton</keyword>
<feature type="region of interest" description="Disordered" evidence="8">
    <location>
        <begin position="1"/>
        <end position="59"/>
    </location>
</feature>
<feature type="domain" description="CAP-Gly" evidence="9">
    <location>
        <begin position="252"/>
        <end position="294"/>
    </location>
</feature>
<dbReference type="PROSITE" id="PS00845">
    <property type="entry name" value="CAP_GLY_1"/>
    <property type="match status" value="2"/>
</dbReference>
<proteinExistence type="predicted"/>
<dbReference type="PANTHER" id="PTHR18916:SF93">
    <property type="entry name" value="RESTIN HOMOLOG"/>
    <property type="match status" value="1"/>
</dbReference>
<feature type="region of interest" description="Disordered" evidence="8">
    <location>
        <begin position="300"/>
        <end position="322"/>
    </location>
</feature>
<evidence type="ECO:0000256" key="1">
    <source>
        <dbReference type="ARBA" id="ARBA00004245"/>
    </source>
</evidence>
<feature type="coiled-coil region" evidence="7">
    <location>
        <begin position="530"/>
        <end position="643"/>
    </location>
</feature>
<evidence type="ECO:0000256" key="8">
    <source>
        <dbReference type="SAM" id="MobiDB-lite"/>
    </source>
</evidence>
<feature type="domain" description="CAP-Gly" evidence="9">
    <location>
        <begin position="120"/>
        <end position="162"/>
    </location>
</feature>
<keyword evidence="5 7" id="KW-0175">Coiled coil</keyword>
<feature type="region of interest" description="Disordered" evidence="8">
    <location>
        <begin position="1705"/>
        <end position="1724"/>
    </location>
</feature>
<evidence type="ECO:0000313" key="11">
    <source>
        <dbReference type="Proteomes" id="UP001314205"/>
    </source>
</evidence>
<keyword evidence="2" id="KW-0963">Cytoplasm</keyword>
<dbReference type="SUPFAM" id="SSF74924">
    <property type="entry name" value="Cap-Gly domain"/>
    <property type="match status" value="2"/>
</dbReference>
<gene>
    <name evidence="10" type="ORF">PARMNEM_LOCUS3362</name>
</gene>
<dbReference type="SUPFAM" id="SSF90257">
    <property type="entry name" value="Myosin rod fragments"/>
    <property type="match status" value="1"/>
</dbReference>
<comment type="caution">
    <text evidence="10">The sequence shown here is derived from an EMBL/GenBank/DDBJ whole genome shotgun (WGS) entry which is preliminary data.</text>
</comment>
<evidence type="ECO:0000259" key="9">
    <source>
        <dbReference type="PROSITE" id="PS50245"/>
    </source>
</evidence>
<feature type="compositionally biased region" description="Basic and acidic residues" evidence="8">
    <location>
        <begin position="17"/>
        <end position="32"/>
    </location>
</feature>
<feature type="compositionally biased region" description="Pro residues" evidence="8">
    <location>
        <begin position="1714"/>
        <end position="1724"/>
    </location>
</feature>
<accession>A0AAV1KGG7</accession>
<dbReference type="InterPro" id="IPR036859">
    <property type="entry name" value="CAP-Gly_dom_sf"/>
</dbReference>
<name>A0AAV1KGG7_9NEOP</name>
<feature type="coiled-coil region" evidence="7">
    <location>
        <begin position="368"/>
        <end position="486"/>
    </location>
</feature>
<feature type="coiled-coil region" evidence="7">
    <location>
        <begin position="1001"/>
        <end position="1222"/>
    </location>
</feature>
<dbReference type="Gene3D" id="2.30.30.190">
    <property type="entry name" value="CAP Gly-rich-like domain"/>
    <property type="match status" value="2"/>
</dbReference>
<dbReference type="Pfam" id="PF16641">
    <property type="entry name" value="CLIP1_ZNF"/>
    <property type="match status" value="2"/>
</dbReference>
<evidence type="ECO:0000256" key="5">
    <source>
        <dbReference type="ARBA" id="ARBA00023054"/>
    </source>
</evidence>
<feature type="region of interest" description="Disordered" evidence="8">
    <location>
        <begin position="171"/>
        <end position="208"/>
    </location>
</feature>
<dbReference type="PANTHER" id="PTHR18916">
    <property type="entry name" value="DYNACTIN 1-RELATED MICROTUBULE-BINDING"/>
    <property type="match status" value="1"/>
</dbReference>
<evidence type="ECO:0000256" key="6">
    <source>
        <dbReference type="ARBA" id="ARBA00023212"/>
    </source>
</evidence>
<dbReference type="InterPro" id="IPR000938">
    <property type="entry name" value="CAP-Gly_domain"/>
</dbReference>
<dbReference type="InterPro" id="IPR032108">
    <property type="entry name" value="CLIP1_ZNF"/>
</dbReference>
<organism evidence="10 11">
    <name type="scientific">Parnassius mnemosyne</name>
    <name type="common">clouded apollo</name>
    <dbReference type="NCBI Taxonomy" id="213953"/>
    <lineage>
        <taxon>Eukaryota</taxon>
        <taxon>Metazoa</taxon>
        <taxon>Ecdysozoa</taxon>
        <taxon>Arthropoda</taxon>
        <taxon>Hexapoda</taxon>
        <taxon>Insecta</taxon>
        <taxon>Pterygota</taxon>
        <taxon>Neoptera</taxon>
        <taxon>Endopterygota</taxon>
        <taxon>Lepidoptera</taxon>
        <taxon>Glossata</taxon>
        <taxon>Ditrysia</taxon>
        <taxon>Papilionoidea</taxon>
        <taxon>Papilionidae</taxon>
        <taxon>Parnassiinae</taxon>
        <taxon>Parnassini</taxon>
        <taxon>Parnassius</taxon>
        <taxon>Driopa</taxon>
    </lineage>
</organism>
<feature type="compositionally biased region" description="Polar residues" evidence="8">
    <location>
        <begin position="7"/>
        <end position="16"/>
    </location>
</feature>
<evidence type="ECO:0000256" key="2">
    <source>
        <dbReference type="ARBA" id="ARBA00022490"/>
    </source>
</evidence>